<keyword evidence="2" id="KW-0732">Signal</keyword>
<dbReference type="Proteomes" id="UP000283090">
    <property type="component" value="Unassembled WGS sequence"/>
</dbReference>
<feature type="region of interest" description="Disordered" evidence="1">
    <location>
        <begin position="164"/>
        <end position="190"/>
    </location>
</feature>
<gene>
    <name evidence="3" type="ORF">DFL_003848</name>
</gene>
<proteinExistence type="predicted"/>
<evidence type="ECO:0000256" key="1">
    <source>
        <dbReference type="SAM" id="MobiDB-lite"/>
    </source>
</evidence>
<evidence type="ECO:0000313" key="3">
    <source>
        <dbReference type="EMBL" id="RVD85527.1"/>
    </source>
</evidence>
<dbReference type="OrthoDB" id="425534at2759"/>
<evidence type="ECO:0000313" key="4">
    <source>
        <dbReference type="Proteomes" id="UP000283090"/>
    </source>
</evidence>
<keyword evidence="4" id="KW-1185">Reference proteome</keyword>
<dbReference type="AlphaFoldDB" id="A0A437A3A9"/>
<dbReference type="STRING" id="97331.A0A437A3A9"/>
<feature type="signal peptide" evidence="2">
    <location>
        <begin position="1"/>
        <end position="17"/>
    </location>
</feature>
<evidence type="ECO:0008006" key="5">
    <source>
        <dbReference type="Google" id="ProtNLM"/>
    </source>
</evidence>
<organism evidence="3 4">
    <name type="scientific">Arthrobotrys flagrans</name>
    <name type="common">Nematode-trapping fungus</name>
    <name type="synonym">Trichothecium flagrans</name>
    <dbReference type="NCBI Taxonomy" id="97331"/>
    <lineage>
        <taxon>Eukaryota</taxon>
        <taxon>Fungi</taxon>
        <taxon>Dikarya</taxon>
        <taxon>Ascomycota</taxon>
        <taxon>Pezizomycotina</taxon>
        <taxon>Orbiliomycetes</taxon>
        <taxon>Orbiliales</taxon>
        <taxon>Orbiliaceae</taxon>
        <taxon>Arthrobotrys</taxon>
    </lineage>
</organism>
<evidence type="ECO:0000256" key="2">
    <source>
        <dbReference type="SAM" id="SignalP"/>
    </source>
</evidence>
<reference evidence="3 4" key="1">
    <citation type="submission" date="2019-01" db="EMBL/GenBank/DDBJ databases">
        <title>Intercellular communication is required for trap formation in the nematode-trapping fungus Duddingtonia flagrans.</title>
        <authorList>
            <person name="Youssar L."/>
            <person name="Wernet V."/>
            <person name="Hensel N."/>
            <person name="Hildebrandt H.-G."/>
            <person name="Fischer R."/>
        </authorList>
    </citation>
    <scope>NUCLEOTIDE SEQUENCE [LARGE SCALE GENOMIC DNA]</scope>
    <source>
        <strain evidence="3 4">CBS H-5679</strain>
    </source>
</reference>
<dbReference type="VEuPathDB" id="FungiDB:DFL_003848"/>
<comment type="caution">
    <text evidence="3">The sequence shown here is derived from an EMBL/GenBank/DDBJ whole genome shotgun (WGS) entry which is preliminary data.</text>
</comment>
<dbReference type="EMBL" id="SAEB01000006">
    <property type="protein sequence ID" value="RVD85527.1"/>
    <property type="molecule type" value="Genomic_DNA"/>
</dbReference>
<sequence length="269" mass="30116">MLQQALLTLILLYGVEGLDLESSHPHNPFLLKRQAQRERLFENDTSQIPPTIDLKWYPCSSETLEIPFECARLSVPLDYQKPNNELRAIVPIIKYPADKNVPYKGSVLINPGGPGGMGSELIYDVPTSKQIRSNVVGPGWDILGFDPRGIGYAVPYGSYDTIPGSFEPERQNATTLSRSKSRRRAPKLPPNNDEVAYGILIPDDLPSWKSQAYQTGFQYSAACREYVSQYNQAGPHMNTVVVATDMLSIGKALARERNQPEKYYARKLL</sequence>
<dbReference type="RefSeq" id="XP_067491071.1">
    <property type="nucleotide sequence ID" value="XM_067632842.1"/>
</dbReference>
<accession>A0A437A3A9</accession>
<name>A0A437A3A9_ARTFL</name>
<dbReference type="GeneID" id="93586159"/>
<protein>
    <recommendedName>
        <fullName evidence="5">AB hydrolase-1 domain-containing protein</fullName>
    </recommendedName>
</protein>
<feature type="chain" id="PRO_5019493023" description="AB hydrolase-1 domain-containing protein" evidence="2">
    <location>
        <begin position="18"/>
        <end position="269"/>
    </location>
</feature>